<reference evidence="2" key="1">
    <citation type="submission" date="2017-06" db="EMBL/GenBank/DDBJ databases">
        <authorList>
            <person name="Varghese N."/>
            <person name="Submissions S."/>
        </authorList>
    </citation>
    <scope>NUCLEOTIDE SEQUENCE [LARGE SCALE GENOMIC DNA]</scope>
    <source>
        <strain evidence="2">LNB2</strain>
    </source>
</reference>
<dbReference type="EMBL" id="FZOS01000008">
    <property type="protein sequence ID" value="SNS53603.1"/>
    <property type="molecule type" value="Genomic_DNA"/>
</dbReference>
<gene>
    <name evidence="1" type="ORF">SAMN06295912_108135</name>
</gene>
<sequence>MKALSVRQPWAFSILFGGKEIENRNWSTRYRGPLALHAAKGMTNDEFDAWQLFLSVQGLRGDWLTSKTMADLQRGGVVGMVDLVDCVNAHPSRWFQGPYGFVLANPRPVAFIPCAGKLGFFDLPAHVAQLVELDLTM</sequence>
<accession>A0A239FBB8</accession>
<evidence type="ECO:0000313" key="1">
    <source>
        <dbReference type="EMBL" id="SNS53603.1"/>
    </source>
</evidence>
<dbReference type="AlphaFoldDB" id="A0A239FBB8"/>
<dbReference type="OrthoDB" id="359066at2"/>
<keyword evidence="2" id="KW-1185">Reference proteome</keyword>
<evidence type="ECO:0008006" key="3">
    <source>
        <dbReference type="Google" id="ProtNLM"/>
    </source>
</evidence>
<dbReference type="CDD" id="cd06554">
    <property type="entry name" value="ASCH_ASC-1_like"/>
    <property type="match status" value="1"/>
</dbReference>
<dbReference type="InterPro" id="IPR015947">
    <property type="entry name" value="PUA-like_sf"/>
</dbReference>
<dbReference type="SUPFAM" id="SSF88697">
    <property type="entry name" value="PUA domain-like"/>
    <property type="match status" value="1"/>
</dbReference>
<evidence type="ECO:0000313" key="2">
    <source>
        <dbReference type="Proteomes" id="UP000198281"/>
    </source>
</evidence>
<proteinExistence type="predicted"/>
<dbReference type="Gene3D" id="2.30.130.30">
    <property type="entry name" value="Hypothetical protein"/>
    <property type="match status" value="1"/>
</dbReference>
<dbReference type="Proteomes" id="UP000198281">
    <property type="component" value="Unassembled WGS sequence"/>
</dbReference>
<organism evidence="1 2">
    <name type="scientific">Edaphosphingomonas laterariae</name>
    <dbReference type="NCBI Taxonomy" id="861865"/>
    <lineage>
        <taxon>Bacteria</taxon>
        <taxon>Pseudomonadati</taxon>
        <taxon>Pseudomonadota</taxon>
        <taxon>Alphaproteobacteria</taxon>
        <taxon>Sphingomonadales</taxon>
        <taxon>Rhizorhabdaceae</taxon>
        <taxon>Edaphosphingomonas</taxon>
    </lineage>
</organism>
<protein>
    <recommendedName>
        <fullName evidence="3">ASCH domain-containing protein</fullName>
    </recommendedName>
</protein>
<name>A0A239FBB8_9SPHN</name>